<dbReference type="HOGENOM" id="CLU_3368990_0_0_1"/>
<protein>
    <submittedName>
        <fullName evidence="1">Uncharacterized protein</fullName>
    </submittedName>
</protein>
<dbReference type="AlphaFoldDB" id="N6UTM8"/>
<organism evidence="1">
    <name type="scientific">Dendroctonus ponderosae</name>
    <name type="common">Mountain pine beetle</name>
    <dbReference type="NCBI Taxonomy" id="77166"/>
    <lineage>
        <taxon>Eukaryota</taxon>
        <taxon>Metazoa</taxon>
        <taxon>Ecdysozoa</taxon>
        <taxon>Arthropoda</taxon>
        <taxon>Hexapoda</taxon>
        <taxon>Insecta</taxon>
        <taxon>Pterygota</taxon>
        <taxon>Neoptera</taxon>
        <taxon>Endopterygota</taxon>
        <taxon>Coleoptera</taxon>
        <taxon>Polyphaga</taxon>
        <taxon>Cucujiformia</taxon>
        <taxon>Curculionidae</taxon>
        <taxon>Scolytinae</taxon>
        <taxon>Dendroctonus</taxon>
    </lineage>
</organism>
<sequence length="35" mass="3819">MAYLGVFSHIFGEISRSVASAQHSIRSSKNGVLLR</sequence>
<reference evidence="1" key="1">
    <citation type="journal article" date="2013" name="Genome Biol.">
        <title>Draft genome of the mountain pine beetle, Dendroctonus ponderosae Hopkins, a major forest pest.</title>
        <authorList>
            <person name="Keeling C.I."/>
            <person name="Yuen M.M."/>
            <person name="Liao N.Y."/>
            <person name="Docking T.R."/>
            <person name="Chan S.K."/>
            <person name="Taylor G.A."/>
            <person name="Palmquist D.L."/>
            <person name="Jackman S.D."/>
            <person name="Nguyen A."/>
            <person name="Li M."/>
            <person name="Henderson H."/>
            <person name="Janes J.K."/>
            <person name="Zhao Y."/>
            <person name="Pandoh P."/>
            <person name="Moore R."/>
            <person name="Sperling F.A."/>
            <person name="Huber D.P."/>
            <person name="Birol I."/>
            <person name="Jones S.J."/>
            <person name="Bohlmann J."/>
        </authorList>
    </citation>
    <scope>NUCLEOTIDE SEQUENCE</scope>
</reference>
<dbReference type="EMBL" id="KB739801">
    <property type="protein sequence ID" value="ENN82112.1"/>
    <property type="molecule type" value="Genomic_DNA"/>
</dbReference>
<proteinExistence type="predicted"/>
<accession>N6UTM8</accession>
<gene>
    <name evidence="1" type="ORF">YQE_01511</name>
</gene>
<name>N6UTM8_DENPD</name>
<evidence type="ECO:0000313" key="1">
    <source>
        <dbReference type="EMBL" id="ENN82112.1"/>
    </source>
</evidence>
<feature type="non-terminal residue" evidence="1">
    <location>
        <position position="1"/>
    </location>
</feature>